<name>K6YUU8_9ALTE</name>
<organism evidence="2 3">
    <name type="scientific">Paraglaciecola arctica BSs20135</name>
    <dbReference type="NCBI Taxonomy" id="493475"/>
    <lineage>
        <taxon>Bacteria</taxon>
        <taxon>Pseudomonadati</taxon>
        <taxon>Pseudomonadota</taxon>
        <taxon>Gammaproteobacteria</taxon>
        <taxon>Alteromonadales</taxon>
        <taxon>Alteromonadaceae</taxon>
        <taxon>Paraglaciecola</taxon>
    </lineage>
</organism>
<dbReference type="Pfam" id="PF07638">
    <property type="entry name" value="Sigma70_ECF"/>
    <property type="match status" value="1"/>
</dbReference>
<feature type="domain" description="RNA polymerase sigma-70 ECF-like HTH" evidence="1">
    <location>
        <begin position="16"/>
        <end position="197"/>
    </location>
</feature>
<proteinExistence type="predicted"/>
<comment type="caution">
    <text evidence="2">The sequence shown here is derived from an EMBL/GenBank/DDBJ whole genome shotgun (WGS) entry which is preliminary data.</text>
</comment>
<dbReference type="OrthoDB" id="6334125at2"/>
<dbReference type="eggNOG" id="COG1595">
    <property type="taxonomic scope" value="Bacteria"/>
</dbReference>
<accession>K6YUU8</accession>
<evidence type="ECO:0000259" key="1">
    <source>
        <dbReference type="Pfam" id="PF07638"/>
    </source>
</evidence>
<dbReference type="RefSeq" id="WP_007622429.1">
    <property type="nucleotide sequence ID" value="NZ_BAEO01000054.1"/>
</dbReference>
<dbReference type="AlphaFoldDB" id="K6YUU8"/>
<dbReference type="InterPro" id="IPR036388">
    <property type="entry name" value="WH-like_DNA-bd_sf"/>
</dbReference>
<reference evidence="2 3" key="1">
    <citation type="journal article" date="2017" name="Antonie Van Leeuwenhoek">
        <title>Rhizobium rhizosphaerae sp. nov., a novel species isolated from rice rhizosphere.</title>
        <authorList>
            <person name="Zhao J.J."/>
            <person name="Zhang J."/>
            <person name="Zhang R.J."/>
            <person name="Zhang C.W."/>
            <person name="Yin H.Q."/>
            <person name="Zhang X.X."/>
        </authorList>
    </citation>
    <scope>NUCLEOTIDE SEQUENCE [LARGE SCALE GENOMIC DNA]</scope>
    <source>
        <strain evidence="2 3">BSs20135</strain>
    </source>
</reference>
<dbReference type="Proteomes" id="UP000006327">
    <property type="component" value="Unassembled WGS sequence"/>
</dbReference>
<dbReference type="InterPro" id="IPR013324">
    <property type="entry name" value="RNA_pol_sigma_r3/r4-like"/>
</dbReference>
<dbReference type="STRING" id="493475.GARC_3524"/>
<sequence>MDQQQASFTTHEDQPFTEILNSWIVDNDLDSANQLRSIIYYHLKGIVKKQISTKAQKGASQNLIDQLPNTTSLLHDVLASLTPPSEIFDNREQFYLSLASYVRWMLLDDLKAKSARKRTQEHEFLTDFLVQIDDPEPYFLFDGALSKLQELSPRSYNVALLHYFLGYDIDDIKTELGINKSTVYNELSTAKAYLRTQCLS</sequence>
<dbReference type="EMBL" id="BAEO01000054">
    <property type="protein sequence ID" value="GAC20478.1"/>
    <property type="molecule type" value="Genomic_DNA"/>
</dbReference>
<dbReference type="SUPFAM" id="SSF88659">
    <property type="entry name" value="Sigma3 and sigma4 domains of RNA polymerase sigma factors"/>
    <property type="match status" value="1"/>
</dbReference>
<dbReference type="Gene3D" id="1.10.10.10">
    <property type="entry name" value="Winged helix-like DNA-binding domain superfamily/Winged helix DNA-binding domain"/>
    <property type="match status" value="1"/>
</dbReference>
<evidence type="ECO:0000313" key="2">
    <source>
        <dbReference type="EMBL" id="GAC20478.1"/>
    </source>
</evidence>
<gene>
    <name evidence="2" type="ORF">GARC_3524</name>
</gene>
<dbReference type="InterPro" id="IPR053812">
    <property type="entry name" value="HTH_Sigma70_ECF-like"/>
</dbReference>
<evidence type="ECO:0000313" key="3">
    <source>
        <dbReference type="Proteomes" id="UP000006327"/>
    </source>
</evidence>
<keyword evidence="3" id="KW-1185">Reference proteome</keyword>
<protein>
    <recommendedName>
        <fullName evidence="1">RNA polymerase sigma-70 ECF-like HTH domain-containing protein</fullName>
    </recommendedName>
</protein>